<gene>
    <name evidence="2" type="ORF">B0H66DRAFT_181754</name>
</gene>
<organism evidence="2 3">
    <name type="scientific">Apodospora peruviana</name>
    <dbReference type="NCBI Taxonomy" id="516989"/>
    <lineage>
        <taxon>Eukaryota</taxon>
        <taxon>Fungi</taxon>
        <taxon>Dikarya</taxon>
        <taxon>Ascomycota</taxon>
        <taxon>Pezizomycotina</taxon>
        <taxon>Sordariomycetes</taxon>
        <taxon>Sordariomycetidae</taxon>
        <taxon>Sordariales</taxon>
        <taxon>Lasiosphaeriaceae</taxon>
        <taxon>Apodospora</taxon>
    </lineage>
</organism>
<reference evidence="2" key="2">
    <citation type="submission" date="2023-06" db="EMBL/GenBank/DDBJ databases">
        <authorList>
            <consortium name="Lawrence Berkeley National Laboratory"/>
            <person name="Haridas S."/>
            <person name="Hensen N."/>
            <person name="Bonometti L."/>
            <person name="Westerberg I."/>
            <person name="Brannstrom I.O."/>
            <person name="Guillou S."/>
            <person name="Cros-Aarteil S."/>
            <person name="Calhoun S."/>
            <person name="Kuo A."/>
            <person name="Mondo S."/>
            <person name="Pangilinan J."/>
            <person name="Riley R."/>
            <person name="Labutti K."/>
            <person name="Andreopoulos B."/>
            <person name="Lipzen A."/>
            <person name="Chen C."/>
            <person name="Yanf M."/>
            <person name="Daum C."/>
            <person name="Ng V."/>
            <person name="Clum A."/>
            <person name="Steindorff A."/>
            <person name="Ohm R."/>
            <person name="Martin F."/>
            <person name="Silar P."/>
            <person name="Natvig D."/>
            <person name="Lalanne C."/>
            <person name="Gautier V."/>
            <person name="Ament-Velasquez S.L."/>
            <person name="Kruys A."/>
            <person name="Hutchinson M.I."/>
            <person name="Powell A.J."/>
            <person name="Barry K."/>
            <person name="Miller A.N."/>
            <person name="Grigoriev I.V."/>
            <person name="Debuchy R."/>
            <person name="Gladieux P."/>
            <person name="Thoren M.H."/>
            <person name="Johannesson H."/>
        </authorList>
    </citation>
    <scope>NUCLEOTIDE SEQUENCE</scope>
    <source>
        <strain evidence="2">CBS 118394</strain>
    </source>
</reference>
<dbReference type="EMBL" id="JAUEDM010000003">
    <property type="protein sequence ID" value="KAK3321829.1"/>
    <property type="molecule type" value="Genomic_DNA"/>
</dbReference>
<evidence type="ECO:0000256" key="1">
    <source>
        <dbReference type="SAM" id="MobiDB-lite"/>
    </source>
</evidence>
<accession>A0AAE0M8G8</accession>
<feature type="region of interest" description="Disordered" evidence="1">
    <location>
        <begin position="1"/>
        <end position="101"/>
    </location>
</feature>
<evidence type="ECO:0000313" key="3">
    <source>
        <dbReference type="Proteomes" id="UP001283341"/>
    </source>
</evidence>
<dbReference type="AlphaFoldDB" id="A0AAE0M8G8"/>
<sequence length="246" mass="27402">MRECAERRAEMERLERARAEEESRLLEKTQRRAAQRRENPAGAVSGDGELPTDPAKEGRISNTYLPGNPQLRSVHVRRPAVSESHAHHPEQPELGSHQSPDVTRTIDLLNDLGTTAGRGPSPRLGSEETENHVTALMQQLMVRDAQRSARDTEILVPLVRSVTEMRRNLYDMRRLLLDEDEGDVLISGPRVQAIGRPPQEHDGINGGGSGSRGGGKEAKRAEEQLVDYLTISDQFVTRLQEQNKSV</sequence>
<name>A0AAE0M8G8_9PEZI</name>
<dbReference type="PANTHER" id="PTHR42105">
    <property type="entry name" value="DIM2-ASSOCIATED PROTEIN 1"/>
    <property type="match status" value="1"/>
</dbReference>
<dbReference type="PANTHER" id="PTHR42105:SF1">
    <property type="entry name" value="TRANSALDOLASE"/>
    <property type="match status" value="1"/>
</dbReference>
<proteinExistence type="predicted"/>
<feature type="compositionally biased region" description="Basic and acidic residues" evidence="1">
    <location>
        <begin position="1"/>
        <end position="39"/>
    </location>
</feature>
<feature type="compositionally biased region" description="Gly residues" evidence="1">
    <location>
        <begin position="204"/>
        <end position="213"/>
    </location>
</feature>
<feature type="region of interest" description="Disordered" evidence="1">
    <location>
        <begin position="193"/>
        <end position="221"/>
    </location>
</feature>
<reference evidence="2" key="1">
    <citation type="journal article" date="2023" name="Mol. Phylogenet. Evol.">
        <title>Genome-scale phylogeny and comparative genomics of the fungal order Sordariales.</title>
        <authorList>
            <person name="Hensen N."/>
            <person name="Bonometti L."/>
            <person name="Westerberg I."/>
            <person name="Brannstrom I.O."/>
            <person name="Guillou S."/>
            <person name="Cros-Aarteil S."/>
            <person name="Calhoun S."/>
            <person name="Haridas S."/>
            <person name="Kuo A."/>
            <person name="Mondo S."/>
            <person name="Pangilinan J."/>
            <person name="Riley R."/>
            <person name="LaButti K."/>
            <person name="Andreopoulos B."/>
            <person name="Lipzen A."/>
            <person name="Chen C."/>
            <person name="Yan M."/>
            <person name="Daum C."/>
            <person name="Ng V."/>
            <person name="Clum A."/>
            <person name="Steindorff A."/>
            <person name="Ohm R.A."/>
            <person name="Martin F."/>
            <person name="Silar P."/>
            <person name="Natvig D.O."/>
            <person name="Lalanne C."/>
            <person name="Gautier V."/>
            <person name="Ament-Velasquez S.L."/>
            <person name="Kruys A."/>
            <person name="Hutchinson M.I."/>
            <person name="Powell A.J."/>
            <person name="Barry K."/>
            <person name="Miller A.N."/>
            <person name="Grigoriev I.V."/>
            <person name="Debuchy R."/>
            <person name="Gladieux P."/>
            <person name="Hiltunen Thoren M."/>
            <person name="Johannesson H."/>
        </authorList>
    </citation>
    <scope>NUCLEOTIDE SEQUENCE</scope>
    <source>
        <strain evidence="2">CBS 118394</strain>
    </source>
</reference>
<comment type="caution">
    <text evidence="2">The sequence shown here is derived from an EMBL/GenBank/DDBJ whole genome shotgun (WGS) entry which is preliminary data.</text>
</comment>
<evidence type="ECO:0000313" key="2">
    <source>
        <dbReference type="EMBL" id="KAK3321829.1"/>
    </source>
</evidence>
<dbReference type="Proteomes" id="UP001283341">
    <property type="component" value="Unassembled WGS sequence"/>
</dbReference>
<protein>
    <submittedName>
        <fullName evidence="2">Uncharacterized protein</fullName>
    </submittedName>
</protein>
<keyword evidence="3" id="KW-1185">Reference proteome</keyword>